<dbReference type="InterPro" id="IPR003726">
    <property type="entry name" value="HCY_dom"/>
</dbReference>
<gene>
    <name evidence="5" type="ORF">H0E84_05425</name>
</gene>
<evidence type="ECO:0000256" key="2">
    <source>
        <dbReference type="ARBA" id="ARBA00022679"/>
    </source>
</evidence>
<evidence type="ECO:0000313" key="5">
    <source>
        <dbReference type="EMBL" id="NZA25816.1"/>
    </source>
</evidence>
<keyword evidence="2 3" id="KW-0808">Transferase</keyword>
<comment type="cofactor">
    <cofactor evidence="3">
        <name>Zn(2+)</name>
        <dbReference type="ChEBI" id="CHEBI:29105"/>
    </cofactor>
</comment>
<dbReference type="PROSITE" id="PS50970">
    <property type="entry name" value="HCY"/>
    <property type="match status" value="1"/>
</dbReference>
<comment type="caution">
    <text evidence="5">The sequence shown here is derived from an EMBL/GenBank/DDBJ whole genome shotgun (WGS) entry which is preliminary data.</text>
</comment>
<dbReference type="EMBL" id="JACCKA010000039">
    <property type="protein sequence ID" value="NZA25816.1"/>
    <property type="molecule type" value="Genomic_DNA"/>
</dbReference>
<dbReference type="Pfam" id="PF02574">
    <property type="entry name" value="S-methyl_trans"/>
    <property type="match status" value="1"/>
</dbReference>
<keyword evidence="3" id="KW-0862">Zinc</keyword>
<dbReference type="SUPFAM" id="SSF82282">
    <property type="entry name" value="Homocysteine S-methyltransferase"/>
    <property type="match status" value="1"/>
</dbReference>
<name>A0A853J9E9_9GAMM</name>
<protein>
    <submittedName>
        <fullName evidence="5">Homocysteine S-methyltransferase family protein</fullName>
    </submittedName>
</protein>
<dbReference type="InterPro" id="IPR036589">
    <property type="entry name" value="HCY_dom_sf"/>
</dbReference>
<keyword evidence="1 3" id="KW-0489">Methyltransferase</keyword>
<keyword evidence="3" id="KW-0479">Metal-binding</keyword>
<dbReference type="PANTHER" id="PTHR11103:SF18">
    <property type="entry name" value="SLR1189 PROTEIN"/>
    <property type="match status" value="1"/>
</dbReference>
<dbReference type="Proteomes" id="UP000578091">
    <property type="component" value="Unassembled WGS sequence"/>
</dbReference>
<feature type="domain" description="Hcy-binding" evidence="4">
    <location>
        <begin position="20"/>
        <end position="327"/>
    </location>
</feature>
<feature type="binding site" evidence="3">
    <location>
        <position position="312"/>
    </location>
    <ligand>
        <name>Zn(2+)</name>
        <dbReference type="ChEBI" id="CHEBI:29105"/>
    </ligand>
</feature>
<evidence type="ECO:0000313" key="6">
    <source>
        <dbReference type="Proteomes" id="UP000578091"/>
    </source>
</evidence>
<feature type="binding site" evidence="3">
    <location>
        <position position="243"/>
    </location>
    <ligand>
        <name>Zn(2+)</name>
        <dbReference type="ChEBI" id="CHEBI:29105"/>
    </ligand>
</feature>
<proteinExistence type="predicted"/>
<dbReference type="GO" id="GO:0046872">
    <property type="term" value="F:metal ion binding"/>
    <property type="evidence" value="ECO:0007669"/>
    <property type="project" value="UniProtKB-KW"/>
</dbReference>
<dbReference type="AlphaFoldDB" id="A0A853J9E9"/>
<accession>A0A853J9E9</accession>
<evidence type="ECO:0000256" key="1">
    <source>
        <dbReference type="ARBA" id="ARBA00022603"/>
    </source>
</evidence>
<dbReference type="PANTHER" id="PTHR11103">
    <property type="entry name" value="SLR1189 PROTEIN"/>
    <property type="match status" value="1"/>
</dbReference>
<evidence type="ECO:0000259" key="4">
    <source>
        <dbReference type="PROSITE" id="PS50970"/>
    </source>
</evidence>
<keyword evidence="6" id="KW-1185">Reference proteome</keyword>
<dbReference type="GO" id="GO:0008168">
    <property type="term" value="F:methyltransferase activity"/>
    <property type="evidence" value="ECO:0007669"/>
    <property type="project" value="UniProtKB-UniRule"/>
</dbReference>
<reference evidence="5 6" key="1">
    <citation type="submission" date="2020-07" db="EMBL/GenBank/DDBJ databases">
        <title>Luteimonas sp. SJ-92.</title>
        <authorList>
            <person name="Huang X.-X."/>
            <person name="Xu L."/>
            <person name="Sun J.-Q."/>
        </authorList>
    </citation>
    <scope>NUCLEOTIDE SEQUENCE [LARGE SCALE GENOMIC DNA]</scope>
    <source>
        <strain evidence="5 6">SJ-92</strain>
    </source>
</reference>
<organism evidence="5 6">
    <name type="scientific">Luteimonas salinisoli</name>
    <dbReference type="NCBI Taxonomy" id="2752307"/>
    <lineage>
        <taxon>Bacteria</taxon>
        <taxon>Pseudomonadati</taxon>
        <taxon>Pseudomonadota</taxon>
        <taxon>Gammaproteobacteria</taxon>
        <taxon>Lysobacterales</taxon>
        <taxon>Lysobacteraceae</taxon>
        <taxon>Luteimonas</taxon>
    </lineage>
</organism>
<dbReference type="Gene3D" id="3.20.20.330">
    <property type="entry name" value="Homocysteine-binding-like domain"/>
    <property type="match status" value="1"/>
</dbReference>
<feature type="binding site" evidence="3">
    <location>
        <position position="313"/>
    </location>
    <ligand>
        <name>Zn(2+)</name>
        <dbReference type="ChEBI" id="CHEBI:29105"/>
    </ligand>
</feature>
<evidence type="ECO:0000256" key="3">
    <source>
        <dbReference type="PROSITE-ProRule" id="PRU00333"/>
    </source>
</evidence>
<dbReference type="GO" id="GO:0032259">
    <property type="term" value="P:methylation"/>
    <property type="evidence" value="ECO:0007669"/>
    <property type="project" value="UniProtKB-KW"/>
</dbReference>
<sequence length="340" mass="36337">MRAGPAANQPLGGTLAVHHAGTRLPQLGGGMYLTDGGLETTAVFHHGTDLPHGAAFLLLRNADGREWLRGYYRRYLRIAQASGSGFILETPTWRASSDWAWQLNVAYLELDALNARAVALTRELAAEYDAASARIVVSGCVGPRRDGDAPDLAMTAAQAETYHLRQLAVFARAGADLATAMTMTNSAEAIGIARAARALALPVVVSFTVETDGRLPTGQPLSEAIAEVDAATAAAPVYYMIDCAHPDHFAATLEAGGGWVRRIRGLRADASCRRHAELDAAPALDSGNPEQLGRQYRDLLRRHPHINVLGGCCGTDHRHVERIASACIPPPLRRMGETPS</sequence>